<feature type="transmembrane region" description="Helical" evidence="9">
    <location>
        <begin position="480"/>
        <end position="503"/>
    </location>
</feature>
<name>A0A0W0YKE0_9GAMM</name>
<evidence type="ECO:0000313" key="10">
    <source>
        <dbReference type="EMBL" id="KTD57188.1"/>
    </source>
</evidence>
<dbReference type="Pfam" id="PF00873">
    <property type="entry name" value="ACR_tran"/>
    <property type="match status" value="1"/>
</dbReference>
<evidence type="ECO:0000313" key="11">
    <source>
        <dbReference type="Proteomes" id="UP000054621"/>
    </source>
</evidence>
<evidence type="ECO:0000256" key="2">
    <source>
        <dbReference type="ARBA" id="ARBA00010942"/>
    </source>
</evidence>
<sequence>MISKFFIERPILANVIALLLILLGLVAIIVLPVSQYPAIVPPTIQVTTTYPGADAETLIKTVALPIEQQVNGVENMLYMQSTSTNNGTYTLIVTFSIGTDLNFAQVLVQNRVQSAMAQLPQSVQKQGVLVQQKSTNILQFITLTSKNNEYDGLFLDNYAAINMQDELSRLPGVGNVVIFGTGTYAMRVWLDPQKMLAYSLNPSEVLEAISHQNQEISSGQIGAPPSAGKPAYQFTVNVPGQLADVEQFSNIIVKTIAQKPNQSATSNRINNSAQIVRIRDIGRVELGSNSYNQLAKLNNKPAAAIGIFQLPGANALDVATEVRKAVEKMSKKFPPGMQYSVPFDTTIFVKASIDEVYKTLFEAGILVLIVILVFLQNARATLVPTTTVPVTIIGAFFAMLALSYSINLLTLFALVLAIGIVVDDAIVIVEGVTQHIERGTPPKESAIHAMAELMGPVIGITLVLMAVFVPAGFMPGLTGAMYAQFALVIAATAFISAINAMTLKPTQCALWLKPIDPQKKKNAAFRFFDRVYLPIENAYIRFIDKLVHKNKTVCLIGIALVVIAIFGLSRIPTGFIPIEDQGYAMLNVQLPDGSSLERTEALMHDLSEQVSKIDGVENVITIDGISLLDNSASLPNGAALYVMFKDWSVRGKKEDLLEMYKKLNAVAQKNLGAKILVMIPPAIQGLGNAGGFQMQVELQDGSFDYRKLQTATDELIRYAMQQPELQRMMTSFRASVPQLSAPINRVKAETLGVSIGDASDALQTYLGSSYVNLFTKFGQVFQVYVQADAPWRMSIEDVRNYYVKNKSGEMVPLGTLTDMTSTTGPSIISLYNLYPSSNIYGMAAQGYSSGQAMEALEKVAHQVLPAGISFEWTSTAYQEKIAGNLSYYIFMLSLILVYLILAGQYENWVAPAAILLSVPLALIGTVFALSALGIANNMYTQIGVLLLIALAAKNAILIVEVAREQHEYHNKSVMEAAVLGAKTRFRPILMTSFAFILGVMPLVFATGAGANARKSIGIAVCSGMLASTCLAVVFVPAFYVMLQSWHERRKAKKNKGP</sequence>
<evidence type="ECO:0000256" key="5">
    <source>
        <dbReference type="ARBA" id="ARBA00022519"/>
    </source>
</evidence>
<dbReference type="InterPro" id="IPR027463">
    <property type="entry name" value="AcrB_DN_DC_subdom"/>
</dbReference>
<keyword evidence="8 9" id="KW-0472">Membrane</keyword>
<keyword evidence="5 9" id="KW-0997">Cell inner membrane</keyword>
<dbReference type="GO" id="GO:0009636">
    <property type="term" value="P:response to toxic substance"/>
    <property type="evidence" value="ECO:0007669"/>
    <property type="project" value="UniProtKB-ARBA"/>
</dbReference>
<evidence type="ECO:0000256" key="1">
    <source>
        <dbReference type="ARBA" id="ARBA00004429"/>
    </source>
</evidence>
<gene>
    <name evidence="10" type="primary">lmxF</name>
    <name evidence="10" type="ORF">Lsai_1792</name>
</gene>
<dbReference type="OrthoDB" id="9757904at2"/>
<dbReference type="InterPro" id="IPR001036">
    <property type="entry name" value="Acrflvin-R"/>
</dbReference>
<evidence type="ECO:0000256" key="3">
    <source>
        <dbReference type="ARBA" id="ARBA00022448"/>
    </source>
</evidence>
<evidence type="ECO:0000256" key="7">
    <source>
        <dbReference type="ARBA" id="ARBA00022989"/>
    </source>
</evidence>
<dbReference type="FunFam" id="1.20.1640.10:FF:000001">
    <property type="entry name" value="Efflux pump membrane transporter"/>
    <property type="match status" value="1"/>
</dbReference>
<dbReference type="PANTHER" id="PTHR32063">
    <property type="match status" value="1"/>
</dbReference>
<feature type="transmembrane region" description="Helical" evidence="9">
    <location>
        <begin position="913"/>
        <end position="935"/>
    </location>
</feature>
<accession>A0A0W0YKE0</accession>
<dbReference type="SUPFAM" id="SSF82714">
    <property type="entry name" value="Multidrug efflux transporter AcrB TolC docking domain, DN and DC subdomains"/>
    <property type="match status" value="2"/>
</dbReference>
<dbReference type="Gene3D" id="3.30.70.1440">
    <property type="entry name" value="Multidrug efflux transporter AcrB pore domain"/>
    <property type="match status" value="1"/>
</dbReference>
<dbReference type="GO" id="GO:0015562">
    <property type="term" value="F:efflux transmembrane transporter activity"/>
    <property type="evidence" value="ECO:0007669"/>
    <property type="project" value="InterPro"/>
</dbReference>
<dbReference type="RefSeq" id="WP_027270452.1">
    <property type="nucleotide sequence ID" value="NZ_CAAAJE010000007.1"/>
</dbReference>
<feature type="transmembrane region" description="Helical" evidence="9">
    <location>
        <begin position="382"/>
        <end position="402"/>
    </location>
</feature>
<dbReference type="AlphaFoldDB" id="A0A0W0YKE0"/>
<protein>
    <recommendedName>
        <fullName evidence="9">Efflux pump membrane transporter</fullName>
    </recommendedName>
</protein>
<dbReference type="PANTHER" id="PTHR32063:SF13">
    <property type="entry name" value="MULTIDRUG EFFLUX PUMP SUBUNIT ACRB-RELATED"/>
    <property type="match status" value="1"/>
</dbReference>
<comment type="caution">
    <text evidence="10">The sequence shown here is derived from an EMBL/GenBank/DDBJ whole genome shotgun (WGS) entry which is preliminary data.</text>
</comment>
<dbReference type="Gene3D" id="3.30.70.1430">
    <property type="entry name" value="Multidrug efflux transporter AcrB pore domain"/>
    <property type="match status" value="2"/>
</dbReference>
<feature type="transmembrane region" description="Helical" evidence="9">
    <location>
        <begin position="552"/>
        <end position="571"/>
    </location>
</feature>
<feature type="transmembrane region" description="Helical" evidence="9">
    <location>
        <begin position="885"/>
        <end position="901"/>
    </location>
</feature>
<organism evidence="10 11">
    <name type="scientific">Legionella sainthelensi</name>
    <dbReference type="NCBI Taxonomy" id="28087"/>
    <lineage>
        <taxon>Bacteria</taxon>
        <taxon>Pseudomonadati</taxon>
        <taxon>Pseudomonadota</taxon>
        <taxon>Gammaproteobacteria</taxon>
        <taxon>Legionellales</taxon>
        <taxon>Legionellaceae</taxon>
        <taxon>Legionella</taxon>
    </lineage>
</organism>
<dbReference type="STRING" id="28087.Lsai_1792"/>
<comment type="similarity">
    <text evidence="2 9">Belongs to the resistance-nodulation-cell division (RND) (TC 2.A.6) family.</text>
</comment>
<dbReference type="PRINTS" id="PR00702">
    <property type="entry name" value="ACRIFLAVINRP"/>
</dbReference>
<dbReference type="SUPFAM" id="SSF82693">
    <property type="entry name" value="Multidrug efflux transporter AcrB pore domain, PN1, PN2, PC1 and PC2 subdomains"/>
    <property type="match status" value="4"/>
</dbReference>
<feature type="transmembrane region" description="Helical" evidence="9">
    <location>
        <begin position="1016"/>
        <end position="1042"/>
    </location>
</feature>
<dbReference type="Gene3D" id="3.30.2090.10">
    <property type="entry name" value="Multidrug efflux transporter AcrB TolC docking domain, DN and DC subdomains"/>
    <property type="match status" value="2"/>
</dbReference>
<feature type="transmembrane region" description="Helical" evidence="9">
    <location>
        <begin position="988"/>
        <end position="1010"/>
    </location>
</feature>
<dbReference type="Proteomes" id="UP000054621">
    <property type="component" value="Unassembled WGS sequence"/>
</dbReference>
<dbReference type="EMBL" id="LNYV01000028">
    <property type="protein sequence ID" value="KTD57188.1"/>
    <property type="molecule type" value="Genomic_DNA"/>
</dbReference>
<dbReference type="InterPro" id="IPR004764">
    <property type="entry name" value="MdtF-like"/>
</dbReference>
<feature type="transmembrane region" description="Helical" evidence="9">
    <location>
        <begin position="356"/>
        <end position="375"/>
    </location>
</feature>
<dbReference type="Gene3D" id="3.30.70.1320">
    <property type="entry name" value="Multidrug efflux transporter AcrB pore domain like"/>
    <property type="match status" value="1"/>
</dbReference>
<evidence type="ECO:0000256" key="9">
    <source>
        <dbReference type="RuleBase" id="RU364070"/>
    </source>
</evidence>
<dbReference type="Gene3D" id="1.20.1640.10">
    <property type="entry name" value="Multidrug efflux transporter AcrB transmembrane domain"/>
    <property type="match status" value="2"/>
</dbReference>
<dbReference type="GO" id="GO:0042910">
    <property type="term" value="F:xenobiotic transmembrane transporter activity"/>
    <property type="evidence" value="ECO:0007669"/>
    <property type="project" value="TreeGrafter"/>
</dbReference>
<proteinExistence type="inferred from homology"/>
<dbReference type="FunFam" id="3.30.70.1430:FF:000001">
    <property type="entry name" value="Efflux pump membrane transporter"/>
    <property type="match status" value="1"/>
</dbReference>
<keyword evidence="4" id="KW-1003">Cell membrane</keyword>
<feature type="transmembrane region" description="Helical" evidence="9">
    <location>
        <begin position="12"/>
        <end position="33"/>
    </location>
</feature>
<dbReference type="GO" id="GO:0005886">
    <property type="term" value="C:plasma membrane"/>
    <property type="evidence" value="ECO:0007669"/>
    <property type="project" value="UniProtKB-SubCell"/>
</dbReference>
<keyword evidence="7 9" id="KW-1133">Transmembrane helix</keyword>
<keyword evidence="3 9" id="KW-0813">Transport</keyword>
<dbReference type="PATRIC" id="fig|28087.4.peg.1918"/>
<keyword evidence="6 9" id="KW-0812">Transmembrane</keyword>
<evidence type="ECO:0000256" key="8">
    <source>
        <dbReference type="ARBA" id="ARBA00023136"/>
    </source>
</evidence>
<dbReference type="eggNOG" id="COG0841">
    <property type="taxonomic scope" value="Bacteria"/>
</dbReference>
<comment type="subcellular location">
    <subcellularLocation>
        <location evidence="1 9">Cell inner membrane</location>
        <topology evidence="1 9">Multi-pass membrane protein</topology>
    </subcellularLocation>
</comment>
<reference evidence="10 11" key="1">
    <citation type="submission" date="2015-11" db="EMBL/GenBank/DDBJ databases">
        <title>Genomic analysis of 38 Legionella species identifies large and diverse effector repertoires.</title>
        <authorList>
            <person name="Burstein D."/>
            <person name="Amaro F."/>
            <person name="Zusman T."/>
            <person name="Lifshitz Z."/>
            <person name="Cohen O."/>
            <person name="Gilbert J.A."/>
            <person name="Pupko T."/>
            <person name="Shuman H.A."/>
            <person name="Segal G."/>
        </authorList>
    </citation>
    <scope>NUCLEOTIDE SEQUENCE [LARGE SCALE GENOMIC DNA]</scope>
    <source>
        <strain evidence="10 11">Mt.St.Helens-4</strain>
    </source>
</reference>
<evidence type="ECO:0000256" key="6">
    <source>
        <dbReference type="ARBA" id="ARBA00022692"/>
    </source>
</evidence>
<feature type="transmembrane region" description="Helical" evidence="9">
    <location>
        <begin position="453"/>
        <end position="474"/>
    </location>
</feature>
<feature type="transmembrane region" description="Helical" evidence="9">
    <location>
        <begin position="408"/>
        <end position="432"/>
    </location>
</feature>
<evidence type="ECO:0000256" key="4">
    <source>
        <dbReference type="ARBA" id="ARBA00022475"/>
    </source>
</evidence>
<dbReference type="SUPFAM" id="SSF82866">
    <property type="entry name" value="Multidrug efflux transporter AcrB transmembrane domain"/>
    <property type="match status" value="2"/>
</dbReference>
<feature type="transmembrane region" description="Helical" evidence="9">
    <location>
        <begin position="941"/>
        <end position="962"/>
    </location>
</feature>
<dbReference type="NCBIfam" id="TIGR00915">
    <property type="entry name" value="2A0602"/>
    <property type="match status" value="1"/>
</dbReference>